<keyword evidence="11" id="KW-1185">Reference proteome</keyword>
<sequence>MTDKFEIQPIGRFTGQSAAIKRPKEIACFSYDDKHQFRLDDSSIRYYYPPVIGADLSRGYDTFEKLDDAADEHLDALLKTLISLEQKTGKRVEADIITWRGMMTKFMAAIFSDRDGFVSPVSVMQRSIANLVQSFEMNATLFQDTIFIEENHEYKRQSQARQRRQQTNPGRPSQDMMSFWGYKFETLCLLPATWDETTRDYIENRENEIVNNQAQYCSVVKTGIGNTVMILGGEVDAIWDSKPDNGGSTNWVELKTSADIRHDGDMLNFERKLMKFWIQSFLLGVPKIIVGFRTQDGILKRVEEMETASIPGTVKRRGKGTWDGNMCINFAARLLDFMRSTVIEDGVWRIRRKERSSTIEVFRIEEAGHGDILSDDFINWRIKLALAHPIPVPAAQAATPTEPAAPVDHDAVGL</sequence>
<evidence type="ECO:0000256" key="8">
    <source>
        <dbReference type="SAM" id="MobiDB-lite"/>
    </source>
</evidence>
<dbReference type="InterPro" id="IPR013961">
    <property type="entry name" value="RAI1"/>
</dbReference>
<dbReference type="FunCoup" id="A0A218Z4U9">
    <property type="interactions" value="605"/>
</dbReference>
<dbReference type="Proteomes" id="UP000242519">
    <property type="component" value="Unassembled WGS sequence"/>
</dbReference>
<dbReference type="PANTHER" id="PTHR12395">
    <property type="entry name" value="DOM-3 RELATED"/>
    <property type="match status" value="1"/>
</dbReference>
<evidence type="ECO:0000259" key="9">
    <source>
        <dbReference type="Pfam" id="PF08652"/>
    </source>
</evidence>
<gene>
    <name evidence="10" type="ORF">B2J93_6453</name>
</gene>
<organism evidence="10 11">
    <name type="scientific">Diplocarpon coronariae</name>
    <dbReference type="NCBI Taxonomy" id="2795749"/>
    <lineage>
        <taxon>Eukaryota</taxon>
        <taxon>Fungi</taxon>
        <taxon>Dikarya</taxon>
        <taxon>Ascomycota</taxon>
        <taxon>Pezizomycotina</taxon>
        <taxon>Leotiomycetes</taxon>
        <taxon>Helotiales</taxon>
        <taxon>Drepanopezizaceae</taxon>
        <taxon>Diplocarpon</taxon>
    </lineage>
</organism>
<dbReference type="GO" id="GO:0046872">
    <property type="term" value="F:metal ion binding"/>
    <property type="evidence" value="ECO:0007669"/>
    <property type="project" value="UniProtKB-KW"/>
</dbReference>
<protein>
    <recommendedName>
        <fullName evidence="7">Decapping nuclease</fullName>
        <ecNumber evidence="7">3.6.1.-</ecNumber>
    </recommendedName>
</protein>
<comment type="caution">
    <text evidence="10">The sequence shown here is derived from an EMBL/GenBank/DDBJ whole genome shotgun (WGS) entry which is preliminary data.</text>
</comment>
<dbReference type="GO" id="GO:0005634">
    <property type="term" value="C:nucleus"/>
    <property type="evidence" value="ECO:0007669"/>
    <property type="project" value="UniProtKB-SubCell"/>
</dbReference>
<keyword evidence="7" id="KW-0540">Nuclease</keyword>
<comment type="catalytic activity">
    <reaction evidence="4">
        <text>a 5'-end triphospho-ribonucleoside in mRNA + H2O = a 5'-end phospho-ribonucleoside in mRNA + diphosphate + H(+)</text>
        <dbReference type="Rhea" id="RHEA:78683"/>
        <dbReference type="Rhea" id="RHEA-COMP:15692"/>
        <dbReference type="Rhea" id="RHEA-COMP:17164"/>
        <dbReference type="ChEBI" id="CHEBI:15377"/>
        <dbReference type="ChEBI" id="CHEBI:15378"/>
        <dbReference type="ChEBI" id="CHEBI:33019"/>
        <dbReference type="ChEBI" id="CHEBI:138282"/>
        <dbReference type="ChEBI" id="CHEBI:167618"/>
    </reaction>
    <physiologicalReaction direction="left-to-right" evidence="4">
        <dbReference type="Rhea" id="RHEA:78684"/>
    </physiologicalReaction>
</comment>
<dbReference type="AlphaFoldDB" id="A0A218Z4U9"/>
<feature type="region of interest" description="Disordered" evidence="8">
    <location>
        <begin position="154"/>
        <end position="174"/>
    </location>
</feature>
<comment type="subcellular location">
    <subcellularLocation>
        <location evidence="7">Nucleus</location>
    </subcellularLocation>
</comment>
<accession>A0A218Z4U9</accession>
<dbReference type="Pfam" id="PF08652">
    <property type="entry name" value="RAI1"/>
    <property type="match status" value="1"/>
</dbReference>
<dbReference type="OrthoDB" id="5853397at2759"/>
<keyword evidence="7" id="KW-0378">Hydrolase</keyword>
<comment type="function">
    <text evidence="5">Decapping enzyme for NAD-capped RNAs: specifically hydrolyzes the nicotinamide adenine dinucleotide (NAD) cap from a subset of RNAs by removing the entire NAD moiety from the 5'-end of an NAD-capped RNA. The NAD-cap is present at the 5'-end of some RNAs and snoRNAs. In contrast to the canonical 5'-end N7 methylguanosine (m7G) cap, the NAD cap promotes mRNA decay. Also acts as a non-canonical decapping enzyme that removes the entire cap structure of m7G capped or incompletely capped RNAs. Has decapping activity toward incomplete 5'-end m7G cap mRNAs such as unmethylated 5'-end-capped RNA (cap0), while it has no activity toward 2'-O-ribose methylated m7G cap (cap1). Also possesses RNA 5'-pyrophosphohydrolase activity by hydrolyzing the 5'-end triphosphate to release pyrophosphates. Stimulates exoribonuclease activity of Rat1, allowing it to degrade RNAs with stable secondary structure more effectively.</text>
</comment>
<comment type="catalytic activity">
    <reaction evidence="3">
        <text>a 5'-end (N(7)-methyl 5'-triphosphoguanosine)-ribonucleoside-ribonucleotide in mRNA + H2O = a (N(7)-methyl 5'-triphosphoguanosine)-nucleoside + a 5'-end phospho-ribonucleoside in mRNA + H(+)</text>
        <dbReference type="Rhea" id="RHEA:66928"/>
        <dbReference type="Rhea" id="RHEA-COMP:15692"/>
        <dbReference type="Rhea" id="RHEA-COMP:17313"/>
        <dbReference type="ChEBI" id="CHEBI:15377"/>
        <dbReference type="ChEBI" id="CHEBI:15378"/>
        <dbReference type="ChEBI" id="CHEBI:138282"/>
        <dbReference type="ChEBI" id="CHEBI:172876"/>
        <dbReference type="ChEBI" id="CHEBI:172877"/>
    </reaction>
    <physiologicalReaction direction="left-to-right" evidence="3">
        <dbReference type="Rhea" id="RHEA:66929"/>
    </physiologicalReaction>
</comment>
<evidence type="ECO:0000256" key="5">
    <source>
        <dbReference type="ARBA" id="ARBA00046211"/>
    </source>
</evidence>
<keyword evidence="7" id="KW-0479">Metal-binding</keyword>
<evidence type="ECO:0000313" key="11">
    <source>
        <dbReference type="Proteomes" id="UP000242519"/>
    </source>
</evidence>
<evidence type="ECO:0000256" key="1">
    <source>
        <dbReference type="ARBA" id="ARBA00001968"/>
    </source>
</evidence>
<dbReference type="GO" id="GO:0004518">
    <property type="term" value="F:nuclease activity"/>
    <property type="evidence" value="ECO:0007669"/>
    <property type="project" value="UniProtKB-KW"/>
</dbReference>
<dbReference type="GO" id="GO:0110155">
    <property type="term" value="P:NAD-cap decapping"/>
    <property type="evidence" value="ECO:0007669"/>
    <property type="project" value="TreeGrafter"/>
</dbReference>
<comment type="cofactor">
    <cofactor evidence="1 7">
        <name>a divalent metal cation</name>
        <dbReference type="ChEBI" id="CHEBI:60240"/>
    </cofactor>
</comment>
<keyword evidence="7" id="KW-0539">Nucleus</keyword>
<dbReference type="GO" id="GO:0000956">
    <property type="term" value="P:nuclear-transcribed mRNA catabolic process"/>
    <property type="evidence" value="ECO:0007669"/>
    <property type="project" value="TreeGrafter"/>
</dbReference>
<comment type="catalytic activity">
    <reaction evidence="6">
        <text>a 5'-end NAD(+)-phospho-ribonucleoside in mRNA + H2O = a 5'-end phospho-ribonucleoside in mRNA + NAD(+) + H(+)</text>
        <dbReference type="Rhea" id="RHEA:60880"/>
        <dbReference type="Rhea" id="RHEA-COMP:15692"/>
        <dbReference type="Rhea" id="RHEA-COMP:15698"/>
        <dbReference type="ChEBI" id="CHEBI:15377"/>
        <dbReference type="ChEBI" id="CHEBI:15378"/>
        <dbReference type="ChEBI" id="CHEBI:57540"/>
        <dbReference type="ChEBI" id="CHEBI:138282"/>
        <dbReference type="ChEBI" id="CHEBI:144029"/>
    </reaction>
    <physiologicalReaction direction="left-to-right" evidence="6">
        <dbReference type="Rhea" id="RHEA:60881"/>
    </physiologicalReaction>
</comment>
<evidence type="ECO:0000256" key="3">
    <source>
        <dbReference type="ARBA" id="ARBA00044676"/>
    </source>
</evidence>
<dbReference type="EMBL" id="MZNU01000219">
    <property type="protein sequence ID" value="OWP02620.1"/>
    <property type="molecule type" value="Genomic_DNA"/>
</dbReference>
<comment type="similarity">
    <text evidence="2 7">Belongs to the DXO/Dom3Z family.</text>
</comment>
<reference evidence="10 11" key="1">
    <citation type="submission" date="2017-04" db="EMBL/GenBank/DDBJ databases">
        <title>Draft genome sequence of Marssonina coronaria NL1: causal agent of apple blotch.</title>
        <authorList>
            <person name="Cheng Q."/>
        </authorList>
    </citation>
    <scope>NUCLEOTIDE SEQUENCE [LARGE SCALE GENOMIC DNA]</scope>
    <source>
        <strain evidence="10 11">NL1</strain>
    </source>
</reference>
<feature type="domain" description="RAI1-like" evidence="9">
    <location>
        <begin position="21"/>
        <end position="377"/>
    </location>
</feature>
<dbReference type="PANTHER" id="PTHR12395:SF9">
    <property type="entry name" value="DECAPPING AND EXORIBONUCLEASE PROTEIN"/>
    <property type="match status" value="1"/>
</dbReference>
<proteinExistence type="inferred from homology"/>
<dbReference type="InterPro" id="IPR039039">
    <property type="entry name" value="RAI1-like_fam"/>
</dbReference>
<dbReference type="GO" id="GO:0003723">
    <property type="term" value="F:RNA binding"/>
    <property type="evidence" value="ECO:0007669"/>
    <property type="project" value="UniProtKB-KW"/>
</dbReference>
<evidence type="ECO:0000256" key="2">
    <source>
        <dbReference type="ARBA" id="ARBA00006562"/>
    </source>
</evidence>
<name>A0A218Z4U9_9HELO</name>
<evidence type="ECO:0000256" key="6">
    <source>
        <dbReference type="ARBA" id="ARBA00048124"/>
    </source>
</evidence>
<evidence type="ECO:0000256" key="4">
    <source>
        <dbReference type="ARBA" id="ARBA00044692"/>
    </source>
</evidence>
<evidence type="ECO:0000256" key="7">
    <source>
        <dbReference type="RuleBase" id="RU367113"/>
    </source>
</evidence>
<dbReference type="EC" id="3.6.1.-" evidence="7"/>
<evidence type="ECO:0000313" key="10">
    <source>
        <dbReference type="EMBL" id="OWP02620.1"/>
    </source>
</evidence>
<dbReference type="STRING" id="503106.A0A218Z4U9"/>
<dbReference type="GO" id="GO:0034353">
    <property type="term" value="F:mRNA 5'-diphosphatase activity"/>
    <property type="evidence" value="ECO:0007669"/>
    <property type="project" value="TreeGrafter"/>
</dbReference>
<dbReference type="GO" id="GO:0000166">
    <property type="term" value="F:nucleotide binding"/>
    <property type="evidence" value="ECO:0007669"/>
    <property type="project" value="UniProtKB-KW"/>
</dbReference>
<keyword evidence="7" id="KW-0547">Nucleotide-binding</keyword>
<dbReference type="InParanoid" id="A0A218Z4U9"/>
<keyword evidence="7" id="KW-0694">RNA-binding</keyword>
<dbReference type="GO" id="GO:0005829">
    <property type="term" value="C:cytosol"/>
    <property type="evidence" value="ECO:0007669"/>
    <property type="project" value="TreeGrafter"/>
</dbReference>